<gene>
    <name evidence="2" type="ORF">METZ01_LOCUS285278</name>
</gene>
<dbReference type="PANTHER" id="PTHR42695:SF5">
    <property type="entry name" value="GLUTAMINE AMIDOTRANSFERASE YLR126C-RELATED"/>
    <property type="match status" value="1"/>
</dbReference>
<dbReference type="Pfam" id="PF00117">
    <property type="entry name" value="GATase"/>
    <property type="match status" value="1"/>
</dbReference>
<feature type="domain" description="Glutamine amidotransferase" evidence="1">
    <location>
        <begin position="19"/>
        <end position="180"/>
    </location>
</feature>
<dbReference type="AlphaFoldDB" id="A0A382L665"/>
<evidence type="ECO:0000313" key="2">
    <source>
        <dbReference type="EMBL" id="SVC32424.1"/>
    </source>
</evidence>
<name>A0A382L665_9ZZZZ</name>
<organism evidence="2">
    <name type="scientific">marine metagenome</name>
    <dbReference type="NCBI Taxonomy" id="408172"/>
    <lineage>
        <taxon>unclassified sequences</taxon>
        <taxon>metagenomes</taxon>
        <taxon>ecological metagenomes</taxon>
    </lineage>
</organism>
<dbReference type="InterPro" id="IPR029062">
    <property type="entry name" value="Class_I_gatase-like"/>
</dbReference>
<accession>A0A382L665</accession>
<sequence>MNVQVLQHVPFEGIGSIERWLADRDAHTRYTRFYESSELPDPRQVDLVIAMGGPMSVNDEREHPWLASEKEFIRQSIGLGLPVIGICLGAQLIANALGARVYPGRHTEIGWFPVEAVDTDRDVFRLPSGLPVFHWHGETFDLPAGAVRLAGSEACENQAFQIGRNIVGLQFHLETTPESAALILENCRGELVRGKYVQTESAIREISETACAEINRIMDDLLSYLTT</sequence>
<dbReference type="CDD" id="cd01741">
    <property type="entry name" value="GATase1_1"/>
    <property type="match status" value="1"/>
</dbReference>
<dbReference type="PROSITE" id="PS51273">
    <property type="entry name" value="GATASE_TYPE_1"/>
    <property type="match status" value="1"/>
</dbReference>
<evidence type="ECO:0000259" key="1">
    <source>
        <dbReference type="Pfam" id="PF00117"/>
    </source>
</evidence>
<dbReference type="EMBL" id="UINC01085151">
    <property type="protein sequence ID" value="SVC32424.1"/>
    <property type="molecule type" value="Genomic_DNA"/>
</dbReference>
<dbReference type="InterPro" id="IPR044992">
    <property type="entry name" value="ChyE-like"/>
</dbReference>
<dbReference type="FunFam" id="3.40.50.880:FF:000033">
    <property type="entry name" value="Glutamine amidotransferase class-I"/>
    <property type="match status" value="1"/>
</dbReference>
<dbReference type="InterPro" id="IPR017926">
    <property type="entry name" value="GATASE"/>
</dbReference>
<dbReference type="PANTHER" id="PTHR42695">
    <property type="entry name" value="GLUTAMINE AMIDOTRANSFERASE YLR126C-RELATED"/>
    <property type="match status" value="1"/>
</dbReference>
<dbReference type="GO" id="GO:0005829">
    <property type="term" value="C:cytosol"/>
    <property type="evidence" value="ECO:0007669"/>
    <property type="project" value="TreeGrafter"/>
</dbReference>
<protein>
    <recommendedName>
        <fullName evidence="1">Glutamine amidotransferase domain-containing protein</fullName>
    </recommendedName>
</protein>
<dbReference type="Gene3D" id="3.40.50.880">
    <property type="match status" value="1"/>
</dbReference>
<dbReference type="SUPFAM" id="SSF52317">
    <property type="entry name" value="Class I glutamine amidotransferase-like"/>
    <property type="match status" value="1"/>
</dbReference>
<reference evidence="2" key="1">
    <citation type="submission" date="2018-05" db="EMBL/GenBank/DDBJ databases">
        <authorList>
            <person name="Lanie J.A."/>
            <person name="Ng W.-L."/>
            <person name="Kazmierczak K.M."/>
            <person name="Andrzejewski T.M."/>
            <person name="Davidsen T.M."/>
            <person name="Wayne K.J."/>
            <person name="Tettelin H."/>
            <person name="Glass J.I."/>
            <person name="Rusch D."/>
            <person name="Podicherti R."/>
            <person name="Tsui H.-C.T."/>
            <person name="Winkler M.E."/>
        </authorList>
    </citation>
    <scope>NUCLEOTIDE SEQUENCE</scope>
</reference>
<proteinExistence type="predicted"/>